<evidence type="ECO:0000313" key="9">
    <source>
        <dbReference type="Proteomes" id="UP000229502"/>
    </source>
</evidence>
<dbReference type="GO" id="GO:0003735">
    <property type="term" value="F:structural constituent of ribosome"/>
    <property type="evidence" value="ECO:0007669"/>
    <property type="project" value="InterPro"/>
</dbReference>
<name>A0A2M6YRK2_9BACT</name>
<keyword evidence="4 6" id="KW-0689">Ribosomal protein</keyword>
<evidence type="ECO:0000256" key="2">
    <source>
        <dbReference type="ARBA" id="ARBA00022730"/>
    </source>
</evidence>
<comment type="similarity">
    <text evidence="1 6">Belongs to the universal ribosomal protein uS7 family.</text>
</comment>
<dbReference type="NCBIfam" id="TIGR01029">
    <property type="entry name" value="rpsG_bact"/>
    <property type="match status" value="1"/>
</dbReference>
<organism evidence="8 9">
    <name type="scientific">Candidatus Shapirobacteria bacterium CG07_land_8_20_14_0_80_39_18</name>
    <dbReference type="NCBI Taxonomy" id="1974882"/>
    <lineage>
        <taxon>Bacteria</taxon>
        <taxon>Candidatus Shapironibacteriota</taxon>
    </lineage>
</organism>
<dbReference type="FunFam" id="1.10.455.10:FF:000001">
    <property type="entry name" value="30S ribosomal protein S7"/>
    <property type="match status" value="1"/>
</dbReference>
<dbReference type="EMBL" id="PEWZ01000057">
    <property type="protein sequence ID" value="PIU35709.1"/>
    <property type="molecule type" value="Genomic_DNA"/>
</dbReference>
<keyword evidence="3 6" id="KW-0694">RNA-binding</keyword>
<comment type="function">
    <text evidence="6">One of the primary rRNA binding proteins, it binds directly to 16S rRNA where it nucleates assembly of the head domain of the 30S subunit. Is located at the subunit interface close to the decoding center, probably blocks exit of the E-site tRNA.</text>
</comment>
<proteinExistence type="inferred from homology"/>
<dbReference type="CDD" id="cd14869">
    <property type="entry name" value="uS7_Bacteria"/>
    <property type="match status" value="1"/>
</dbReference>
<keyword evidence="2 6" id="KW-0699">rRNA-binding</keyword>
<protein>
    <recommendedName>
        <fullName evidence="6">Small ribosomal subunit protein uS7</fullName>
    </recommendedName>
</protein>
<dbReference type="PANTHER" id="PTHR11205">
    <property type="entry name" value="RIBOSOMAL PROTEIN S7"/>
    <property type="match status" value="1"/>
</dbReference>
<dbReference type="HAMAP" id="MF_00480_B">
    <property type="entry name" value="Ribosomal_uS7_B"/>
    <property type="match status" value="1"/>
</dbReference>
<dbReference type="PIRSF" id="PIRSF002122">
    <property type="entry name" value="RPS7p_RPS7a_RPS5e_RPS7o"/>
    <property type="match status" value="1"/>
</dbReference>
<evidence type="ECO:0000259" key="7">
    <source>
        <dbReference type="Pfam" id="PF00177"/>
    </source>
</evidence>
<dbReference type="GO" id="GO:0019843">
    <property type="term" value="F:rRNA binding"/>
    <property type="evidence" value="ECO:0007669"/>
    <property type="project" value="UniProtKB-UniRule"/>
</dbReference>
<dbReference type="GO" id="GO:0000049">
    <property type="term" value="F:tRNA binding"/>
    <property type="evidence" value="ECO:0007669"/>
    <property type="project" value="UniProtKB-UniRule"/>
</dbReference>
<evidence type="ECO:0000256" key="5">
    <source>
        <dbReference type="ARBA" id="ARBA00023274"/>
    </source>
</evidence>
<dbReference type="InterPro" id="IPR036823">
    <property type="entry name" value="Ribosomal_uS7_dom_sf"/>
</dbReference>
<reference evidence="9" key="1">
    <citation type="submission" date="2017-09" db="EMBL/GenBank/DDBJ databases">
        <title>Depth-based differentiation of microbial function through sediment-hosted aquifers and enrichment of novel symbionts in the deep terrestrial subsurface.</title>
        <authorList>
            <person name="Probst A.J."/>
            <person name="Ladd B."/>
            <person name="Jarett J.K."/>
            <person name="Geller-Mcgrath D.E."/>
            <person name="Sieber C.M.K."/>
            <person name="Emerson J.B."/>
            <person name="Anantharaman K."/>
            <person name="Thomas B.C."/>
            <person name="Malmstrom R."/>
            <person name="Stieglmeier M."/>
            <person name="Klingl A."/>
            <person name="Woyke T."/>
            <person name="Ryan C.M."/>
            <person name="Banfield J.F."/>
        </authorList>
    </citation>
    <scope>NUCLEOTIDE SEQUENCE [LARGE SCALE GENOMIC DNA]</scope>
</reference>
<dbReference type="AlphaFoldDB" id="A0A2M6YRK2"/>
<dbReference type="SUPFAM" id="SSF47973">
    <property type="entry name" value="Ribosomal protein S7"/>
    <property type="match status" value="1"/>
</dbReference>
<evidence type="ECO:0000256" key="3">
    <source>
        <dbReference type="ARBA" id="ARBA00022884"/>
    </source>
</evidence>
<sequence length="159" mass="18009">MARSGSVKKREALPDPVFGDVLLAKFINRSMRNGKKSAAQKNVYEALSKIKEKLNQDGLLVFRQAIENVKPQMEVRSRRVGGAAYQVPAPVKGERKESLAIRWVIQAALKRPNKEYHTFADKLTAELLDAYNNIGGAIKKKEDTHRMAESNKAFSHFRW</sequence>
<dbReference type="Pfam" id="PF00177">
    <property type="entry name" value="Ribosomal_S7"/>
    <property type="match status" value="1"/>
</dbReference>
<comment type="subunit">
    <text evidence="6">Part of the 30S ribosomal subunit. Contacts proteins S9 and S11.</text>
</comment>
<dbReference type="InterPro" id="IPR000235">
    <property type="entry name" value="Ribosomal_uS7"/>
</dbReference>
<feature type="domain" description="Small ribosomal subunit protein uS7" evidence="7">
    <location>
        <begin position="3"/>
        <end position="152"/>
    </location>
</feature>
<keyword evidence="5 6" id="KW-0687">Ribonucleoprotein</keyword>
<dbReference type="Gene3D" id="1.10.455.10">
    <property type="entry name" value="Ribosomal protein S7 domain"/>
    <property type="match status" value="1"/>
</dbReference>
<keyword evidence="6" id="KW-0820">tRNA-binding</keyword>
<dbReference type="GO" id="GO:0006412">
    <property type="term" value="P:translation"/>
    <property type="evidence" value="ECO:0007669"/>
    <property type="project" value="UniProtKB-UniRule"/>
</dbReference>
<evidence type="ECO:0000256" key="1">
    <source>
        <dbReference type="ARBA" id="ARBA00007151"/>
    </source>
</evidence>
<evidence type="ECO:0000256" key="4">
    <source>
        <dbReference type="ARBA" id="ARBA00022980"/>
    </source>
</evidence>
<comment type="caution">
    <text evidence="8">The sequence shown here is derived from an EMBL/GenBank/DDBJ whole genome shotgun (WGS) entry which is preliminary data.</text>
</comment>
<gene>
    <name evidence="6" type="primary">rpsG</name>
    <name evidence="8" type="ORF">COT03_01150</name>
</gene>
<dbReference type="Proteomes" id="UP000229502">
    <property type="component" value="Unassembled WGS sequence"/>
</dbReference>
<dbReference type="InterPro" id="IPR005717">
    <property type="entry name" value="Ribosomal_uS7_bac/org-type"/>
</dbReference>
<accession>A0A2M6YRK2</accession>
<dbReference type="GO" id="GO:0015935">
    <property type="term" value="C:small ribosomal subunit"/>
    <property type="evidence" value="ECO:0007669"/>
    <property type="project" value="InterPro"/>
</dbReference>
<dbReference type="InterPro" id="IPR023798">
    <property type="entry name" value="Ribosomal_uS7_dom"/>
</dbReference>
<evidence type="ECO:0000313" key="8">
    <source>
        <dbReference type="EMBL" id="PIU35709.1"/>
    </source>
</evidence>
<evidence type="ECO:0000256" key="6">
    <source>
        <dbReference type="HAMAP-Rule" id="MF_00480"/>
    </source>
</evidence>